<accession>A0AAU6Q3X6</accession>
<organism evidence="12">
    <name type="scientific">Deinococcus sp. VB142</name>
    <dbReference type="NCBI Taxonomy" id="3112952"/>
    <lineage>
        <taxon>Bacteria</taxon>
        <taxon>Thermotogati</taxon>
        <taxon>Deinococcota</taxon>
        <taxon>Deinococci</taxon>
        <taxon>Deinococcales</taxon>
        <taxon>Deinococcaceae</taxon>
        <taxon>Deinococcus</taxon>
    </lineage>
</organism>
<feature type="binding site" evidence="10">
    <location>
        <begin position="190"/>
        <end position="192"/>
    </location>
    <ligand>
        <name>FAD</name>
        <dbReference type="ChEBI" id="CHEBI:57692"/>
    </ligand>
</feature>
<dbReference type="EMBL" id="CP149782">
    <property type="protein sequence ID" value="WYF45347.1"/>
    <property type="molecule type" value="Genomic_DNA"/>
</dbReference>
<dbReference type="InterPro" id="IPR015659">
    <property type="entry name" value="Proline_oxidase"/>
</dbReference>
<evidence type="ECO:0000256" key="10">
    <source>
        <dbReference type="PIRSR" id="PIRSR000196-2"/>
    </source>
</evidence>
<evidence type="ECO:0000256" key="2">
    <source>
        <dbReference type="ARBA" id="ARBA00012695"/>
    </source>
</evidence>
<dbReference type="AlphaFoldDB" id="A0AAU6Q3X6"/>
<dbReference type="PIRSF" id="PIRSF000196">
    <property type="entry name" value="Pro_dehydrog"/>
    <property type="match status" value="1"/>
</dbReference>
<evidence type="ECO:0000256" key="4">
    <source>
        <dbReference type="ARBA" id="ARBA00022741"/>
    </source>
</evidence>
<feature type="binding site" evidence="10">
    <location>
        <begin position="229"/>
        <end position="230"/>
    </location>
    <ligand>
        <name>FAD</name>
        <dbReference type="ChEBI" id="CHEBI:57692"/>
    </ligand>
</feature>
<keyword evidence="6" id="KW-0560">Oxidoreductase</keyword>
<dbReference type="InterPro" id="IPR029041">
    <property type="entry name" value="FAD-linked_oxidoreductase-like"/>
</dbReference>
<dbReference type="PANTHER" id="PTHR13914:SF0">
    <property type="entry name" value="PROLINE DEHYDROGENASE 1, MITOCHONDRIAL"/>
    <property type="match status" value="1"/>
</dbReference>
<keyword evidence="7" id="KW-0642">Proline metabolism</keyword>
<evidence type="ECO:0000256" key="9">
    <source>
        <dbReference type="PIRSR" id="PIRSR000196-1"/>
    </source>
</evidence>
<evidence type="ECO:0000256" key="5">
    <source>
        <dbReference type="ARBA" id="ARBA00022827"/>
    </source>
</evidence>
<protein>
    <recommendedName>
        <fullName evidence="2">proline dehydrogenase</fullName>
        <ecNumber evidence="2">1.5.5.2</ecNumber>
    </recommendedName>
</protein>
<dbReference type="Gene3D" id="3.20.20.220">
    <property type="match status" value="1"/>
</dbReference>
<dbReference type="InterPro" id="IPR002872">
    <property type="entry name" value="Proline_DH_dom"/>
</dbReference>
<dbReference type="GO" id="GO:0000166">
    <property type="term" value="F:nucleotide binding"/>
    <property type="evidence" value="ECO:0007669"/>
    <property type="project" value="UniProtKB-KW"/>
</dbReference>
<reference evidence="12" key="1">
    <citation type="submission" date="2024-03" db="EMBL/GenBank/DDBJ databases">
        <title>Deinococcus weizhi sp. nov., isolated from human skin.</title>
        <authorList>
            <person name="Wei Z."/>
            <person name="Tian F."/>
            <person name="Yang C."/>
            <person name="Xin L.T."/>
            <person name="Wen Z.J."/>
            <person name="Lan K.C."/>
            <person name="Yu L."/>
            <person name="Zhe W."/>
            <person name="Dan F.D."/>
            <person name="Jun W."/>
            <person name="Rui Z."/>
            <person name="Yong X.J."/>
            <person name="Ting Y."/>
            <person name="Wei X."/>
            <person name="Xu Z.G."/>
            <person name="Xin Z."/>
            <person name="Dong F.G."/>
            <person name="Ni X.M."/>
            <person name="Zheng M.G."/>
            <person name="Chun Y."/>
            <person name="Qian W.X."/>
        </authorList>
    </citation>
    <scope>NUCLEOTIDE SEQUENCE</scope>
    <source>
        <strain evidence="12">VB142</strain>
    </source>
</reference>
<keyword evidence="3" id="KW-0285">Flavoprotein</keyword>
<feature type="binding site" evidence="10">
    <location>
        <position position="136"/>
    </location>
    <ligand>
        <name>FAD</name>
        <dbReference type="ChEBI" id="CHEBI:57692"/>
    </ligand>
</feature>
<comment type="pathway">
    <text evidence="1">Amino-acid degradation; L-proline degradation into L-glutamate; L-glutamate from L-proline: step 1/2.</text>
</comment>
<feature type="binding site" evidence="10">
    <location>
        <position position="204"/>
    </location>
    <ligand>
        <name>FAD</name>
        <dbReference type="ChEBI" id="CHEBI:57692"/>
    </ligand>
</feature>
<dbReference type="SUPFAM" id="SSF51730">
    <property type="entry name" value="FAD-linked oxidoreductase"/>
    <property type="match status" value="1"/>
</dbReference>
<keyword evidence="4 10" id="KW-0547">Nucleotide-binding</keyword>
<proteinExistence type="predicted"/>
<dbReference type="PANTHER" id="PTHR13914">
    <property type="entry name" value="PROLINE OXIDASE"/>
    <property type="match status" value="1"/>
</dbReference>
<feature type="binding site" evidence="9">
    <location>
        <position position="291"/>
    </location>
    <ligand>
        <name>substrate</name>
    </ligand>
</feature>
<evidence type="ECO:0000256" key="8">
    <source>
        <dbReference type="ARBA" id="ARBA00048779"/>
    </source>
</evidence>
<evidence type="ECO:0000256" key="1">
    <source>
        <dbReference type="ARBA" id="ARBA00004739"/>
    </source>
</evidence>
<evidence type="ECO:0000256" key="7">
    <source>
        <dbReference type="ARBA" id="ARBA00023062"/>
    </source>
</evidence>
<dbReference type="GO" id="GO:0004657">
    <property type="term" value="F:proline dehydrogenase activity"/>
    <property type="evidence" value="ECO:0007669"/>
    <property type="project" value="UniProtKB-EC"/>
</dbReference>
<dbReference type="Pfam" id="PF01619">
    <property type="entry name" value="Pro_dh"/>
    <property type="match status" value="1"/>
</dbReference>
<feature type="binding site" evidence="9">
    <location>
        <position position="292"/>
    </location>
    <ligand>
        <name>substrate</name>
    </ligand>
</feature>
<keyword evidence="5 10" id="KW-0274">FAD</keyword>
<feature type="binding site" evidence="10">
    <location>
        <position position="166"/>
    </location>
    <ligand>
        <name>FAD</name>
        <dbReference type="ChEBI" id="CHEBI:57692"/>
    </ligand>
</feature>
<gene>
    <name evidence="12" type="ORF">WDJ50_04255</name>
</gene>
<name>A0AAU6Q3X6_9DEIO</name>
<comment type="catalytic activity">
    <reaction evidence="8">
        <text>L-proline + a quinone = (S)-1-pyrroline-5-carboxylate + a quinol + H(+)</text>
        <dbReference type="Rhea" id="RHEA:23784"/>
        <dbReference type="ChEBI" id="CHEBI:15378"/>
        <dbReference type="ChEBI" id="CHEBI:17388"/>
        <dbReference type="ChEBI" id="CHEBI:24646"/>
        <dbReference type="ChEBI" id="CHEBI:60039"/>
        <dbReference type="ChEBI" id="CHEBI:132124"/>
        <dbReference type="EC" id="1.5.5.2"/>
    </reaction>
</comment>
<sequence length="310" mass="34933">MIDQLYRKAVLTVAERPQVEKLARDKMWPLAQRFVAGENIQSAIGAVLELQKDGIQGNLDLLGEFIDSPAKCTEFAEQVLKLIDAAHAAGIKPYVSIKLSSVGQGKDDGGTDLGLKNARRIVGKAKEYGGFVCLDMEDYTRVDITLEQFRVLVGEFGNAHVGTVLQSYLYRSLQDRAALDDLKPNIRMVKGAYLEPETVAYPDKADVDQNYRRLVYQHLKAGNYTNVATHDEKIIDDVKRFVLAHGIAKDQFEFQMLYGIRRDLQKSLAAEGYRVRAYIPYGRDWYAYFSRRIAETPRNAMFVAQGLLKG</sequence>
<dbReference type="EC" id="1.5.5.2" evidence="2"/>
<feature type="domain" description="Proline dehydrogenase" evidence="11">
    <location>
        <begin position="47"/>
        <end position="305"/>
    </location>
</feature>
<feature type="binding site" evidence="9">
    <location>
        <position position="98"/>
    </location>
    <ligand>
        <name>substrate</name>
    </ligand>
</feature>
<evidence type="ECO:0000256" key="6">
    <source>
        <dbReference type="ARBA" id="ARBA00023002"/>
    </source>
</evidence>
<evidence type="ECO:0000259" key="11">
    <source>
        <dbReference type="Pfam" id="PF01619"/>
    </source>
</evidence>
<dbReference type="RefSeq" id="WP_339096568.1">
    <property type="nucleotide sequence ID" value="NZ_CP149782.1"/>
</dbReference>
<comment type="cofactor">
    <cofactor evidence="10">
        <name>FAD</name>
        <dbReference type="ChEBI" id="CHEBI:57692"/>
    </cofactor>
    <text evidence="10">Binds 1 FAD per subunit.</text>
</comment>
<dbReference type="InterPro" id="IPR008219">
    <property type="entry name" value="PRODH_bac_arc"/>
</dbReference>
<dbReference type="GO" id="GO:0010133">
    <property type="term" value="P:L-proline catabolic process to L-glutamate"/>
    <property type="evidence" value="ECO:0007669"/>
    <property type="project" value="InterPro"/>
</dbReference>
<evidence type="ECO:0000313" key="12">
    <source>
        <dbReference type="EMBL" id="WYF45347.1"/>
    </source>
</evidence>
<evidence type="ECO:0000256" key="3">
    <source>
        <dbReference type="ARBA" id="ARBA00022630"/>
    </source>
</evidence>